<dbReference type="Pfam" id="PF16694">
    <property type="entry name" value="Cytochrome_P460"/>
    <property type="match status" value="1"/>
</dbReference>
<dbReference type="Proteomes" id="UP000295509">
    <property type="component" value="Unassembled WGS sequence"/>
</dbReference>
<proteinExistence type="predicted"/>
<organism evidence="3 4">
    <name type="scientific">Paraburkholderia rhizosphaerae</name>
    <dbReference type="NCBI Taxonomy" id="480658"/>
    <lineage>
        <taxon>Bacteria</taxon>
        <taxon>Pseudomonadati</taxon>
        <taxon>Pseudomonadota</taxon>
        <taxon>Betaproteobacteria</taxon>
        <taxon>Burkholderiales</taxon>
        <taxon>Burkholderiaceae</taxon>
        <taxon>Paraburkholderia</taxon>
    </lineage>
</organism>
<dbReference type="Gene3D" id="3.50.70.20">
    <property type="entry name" value="Cytochrome P460"/>
    <property type="match status" value="1"/>
</dbReference>
<sequence>MLRIANSIAVAAVLLTLSPLPALAQSATTGSKGEPARYLPEYTASGDLKLPKNFHEWVYVGSPLTPNALNGGKANFPEYHNVYIEPGSYAIYKKTGTFPEGTIFFKELQLTKEGQFPDGSRTEPSGRGYFPGAFNGADVTVKDSKRFPETGGWGYFNFNHHEPKALTASVKPKSECAYCHLASAKKDEVWTQFYRLLDDDTKTP</sequence>
<evidence type="ECO:0000259" key="2">
    <source>
        <dbReference type="Pfam" id="PF16694"/>
    </source>
</evidence>
<dbReference type="OrthoDB" id="511546at2"/>
<dbReference type="EMBL" id="SORE01000055">
    <property type="protein sequence ID" value="TDY31239.1"/>
    <property type="molecule type" value="Genomic_DNA"/>
</dbReference>
<reference evidence="3 4" key="1">
    <citation type="submission" date="2019-03" db="EMBL/GenBank/DDBJ databases">
        <title>Genomic Encyclopedia of Type Strains, Phase III (KMG-III): the genomes of soil and plant-associated and newly described type strains.</title>
        <authorList>
            <person name="Whitman W."/>
        </authorList>
    </citation>
    <scope>NUCLEOTIDE SEQUENCE [LARGE SCALE GENOMIC DNA]</scope>
    <source>
        <strain evidence="3 4">LMG 29544</strain>
    </source>
</reference>
<accession>A0A4R8KPJ3</accession>
<name>A0A4R8KPJ3_9BURK</name>
<feature type="chain" id="PRO_5020252466" evidence="1">
    <location>
        <begin position="25"/>
        <end position="204"/>
    </location>
</feature>
<dbReference type="CDD" id="cd20751">
    <property type="entry name" value="cyt_P460_Ne-like"/>
    <property type="match status" value="1"/>
</dbReference>
<evidence type="ECO:0000313" key="3">
    <source>
        <dbReference type="EMBL" id="TDY31239.1"/>
    </source>
</evidence>
<dbReference type="AlphaFoldDB" id="A0A4R8KPJ3"/>
<evidence type="ECO:0000256" key="1">
    <source>
        <dbReference type="SAM" id="SignalP"/>
    </source>
</evidence>
<protein>
    <submittedName>
        <fullName evidence="3">Cytochrome P460</fullName>
    </submittedName>
</protein>
<evidence type="ECO:0000313" key="4">
    <source>
        <dbReference type="Proteomes" id="UP000295509"/>
    </source>
</evidence>
<dbReference type="RefSeq" id="WP_134197588.1">
    <property type="nucleotide sequence ID" value="NZ_SORE01000055.1"/>
</dbReference>
<feature type="domain" description="Cytochrome P460" evidence="2">
    <location>
        <begin position="51"/>
        <end position="191"/>
    </location>
</feature>
<keyword evidence="4" id="KW-1185">Reference proteome</keyword>
<feature type="signal peptide" evidence="1">
    <location>
        <begin position="1"/>
        <end position="24"/>
    </location>
</feature>
<comment type="caution">
    <text evidence="3">The sequence shown here is derived from an EMBL/GenBank/DDBJ whole genome shotgun (WGS) entry which is preliminary data.</text>
</comment>
<dbReference type="InterPro" id="IPR038142">
    <property type="entry name" value="Cytochrome_P460_sp"/>
</dbReference>
<keyword evidence="1" id="KW-0732">Signal</keyword>
<gene>
    <name evidence="3" type="ORF">BX592_1552</name>
</gene>
<dbReference type="InterPro" id="IPR032033">
    <property type="entry name" value="Cytochrome_P460"/>
</dbReference>